<proteinExistence type="predicted"/>
<feature type="domain" description="Methyltransferase type 11" evidence="1">
    <location>
        <begin position="43"/>
        <end position="135"/>
    </location>
</feature>
<dbReference type="SUPFAM" id="SSF53335">
    <property type="entry name" value="S-adenosyl-L-methionine-dependent methyltransferases"/>
    <property type="match status" value="1"/>
</dbReference>
<evidence type="ECO:0000259" key="1">
    <source>
        <dbReference type="Pfam" id="PF08241"/>
    </source>
</evidence>
<dbReference type="CDD" id="cd02440">
    <property type="entry name" value="AdoMet_MTases"/>
    <property type="match status" value="1"/>
</dbReference>
<comment type="caution">
    <text evidence="2">The sequence shown here is derived from an EMBL/GenBank/DDBJ whole genome shotgun (WGS) entry which is preliminary data.</text>
</comment>
<name>A0A1F4YFR5_9BACT</name>
<dbReference type="InterPro" id="IPR013216">
    <property type="entry name" value="Methyltransf_11"/>
</dbReference>
<evidence type="ECO:0000313" key="2">
    <source>
        <dbReference type="EMBL" id="OGC92819.1"/>
    </source>
</evidence>
<dbReference type="PANTHER" id="PTHR43861">
    <property type="entry name" value="TRANS-ACONITATE 2-METHYLTRANSFERASE-RELATED"/>
    <property type="match status" value="1"/>
</dbReference>
<dbReference type="GO" id="GO:0008757">
    <property type="term" value="F:S-adenosylmethionine-dependent methyltransferase activity"/>
    <property type="evidence" value="ECO:0007669"/>
    <property type="project" value="InterPro"/>
</dbReference>
<gene>
    <name evidence="2" type="ORF">A2876_02005</name>
</gene>
<dbReference type="Pfam" id="PF08241">
    <property type="entry name" value="Methyltransf_11"/>
    <property type="match status" value="1"/>
</dbReference>
<protein>
    <recommendedName>
        <fullName evidence="1">Methyltransferase type 11 domain-containing protein</fullName>
    </recommendedName>
</protein>
<sequence length="247" mass="27903">MAHYDDPQFSYTQYWQGREYEHLSEVLALNKLLQGLSFQKSADIGGGFGRLTPALAPRSQTTYLIEPSAKMRRLASKSLRSKNVEIMAGSAARTRLPDSSLDCAILVRVLHHIPNLQPIFSELTRILKPNGYLVIEFANSLNFKSRLKSFISGEPIFPTPTDLRSLASIRKKYISFVNHHPQTVLKTLRLCRFAPLRVLSVSNFRSPLLKKIVPLQMLLLLESASQTIFSKIYFGPSIFILAQKIAQ</sequence>
<organism evidence="2 3">
    <name type="scientific">Candidatus Amesbacteria bacterium RIFCSPHIGHO2_01_FULL_48_32b</name>
    <dbReference type="NCBI Taxonomy" id="1797253"/>
    <lineage>
        <taxon>Bacteria</taxon>
        <taxon>Candidatus Amesiibacteriota</taxon>
    </lineage>
</organism>
<evidence type="ECO:0000313" key="3">
    <source>
        <dbReference type="Proteomes" id="UP000178176"/>
    </source>
</evidence>
<dbReference type="EMBL" id="MEXH01000006">
    <property type="protein sequence ID" value="OGC92819.1"/>
    <property type="molecule type" value="Genomic_DNA"/>
</dbReference>
<dbReference type="Proteomes" id="UP000178176">
    <property type="component" value="Unassembled WGS sequence"/>
</dbReference>
<dbReference type="Gene3D" id="3.40.50.150">
    <property type="entry name" value="Vaccinia Virus protein VP39"/>
    <property type="match status" value="1"/>
</dbReference>
<reference evidence="2 3" key="1">
    <citation type="journal article" date="2016" name="Nat. Commun.">
        <title>Thousands of microbial genomes shed light on interconnected biogeochemical processes in an aquifer system.</title>
        <authorList>
            <person name="Anantharaman K."/>
            <person name="Brown C.T."/>
            <person name="Hug L.A."/>
            <person name="Sharon I."/>
            <person name="Castelle C.J."/>
            <person name="Probst A.J."/>
            <person name="Thomas B.C."/>
            <person name="Singh A."/>
            <person name="Wilkins M.J."/>
            <person name="Karaoz U."/>
            <person name="Brodie E.L."/>
            <person name="Williams K.H."/>
            <person name="Hubbard S.S."/>
            <person name="Banfield J.F."/>
        </authorList>
    </citation>
    <scope>NUCLEOTIDE SEQUENCE [LARGE SCALE GENOMIC DNA]</scope>
</reference>
<accession>A0A1F4YFR5</accession>
<dbReference type="AlphaFoldDB" id="A0A1F4YFR5"/>
<dbReference type="InterPro" id="IPR029063">
    <property type="entry name" value="SAM-dependent_MTases_sf"/>
</dbReference>